<name>A0ABW1MN48_9ACTN</name>
<sequence length="332" mass="35592">MTSTARRARPATEPAAGHHRTTRRARGPAGHARRRTAAARRRIGREIPGTLAVLPTPNDLAAMSRYRTFPFTGQDHPGYLRRLDGLLRTLAAQGRHTTLTLFDPAEYAAYCTDNGLHPDRPESRARYTTELAAAGATVPYTGRRLTDTLPALLDEADRQDTWDRAGTLLATAGRCPTCDGDTAHDAFENASQAMLRLLDALGPGRHHLVCSVPAGDGSPLLAALHATAHPDGRLHLAEAEALIFCTVLAAGIALRRPGGVVARTLDDEHGDEVRGWSLHGTWLRALTAAEVFSAYCTDARTGDPVSPEPGVDYLPGIAVPPPAYPHQHCGDT</sequence>
<dbReference type="Proteomes" id="UP001596139">
    <property type="component" value="Unassembled WGS sequence"/>
</dbReference>
<feature type="compositionally biased region" description="Basic residues" evidence="1">
    <location>
        <begin position="17"/>
        <end position="43"/>
    </location>
</feature>
<organism evidence="2 3">
    <name type="scientific">Streptomyces ochraceiscleroticus</name>
    <dbReference type="NCBI Taxonomy" id="47761"/>
    <lineage>
        <taxon>Bacteria</taxon>
        <taxon>Bacillati</taxon>
        <taxon>Actinomycetota</taxon>
        <taxon>Actinomycetes</taxon>
        <taxon>Kitasatosporales</taxon>
        <taxon>Streptomycetaceae</taxon>
        <taxon>Streptomyces</taxon>
    </lineage>
</organism>
<gene>
    <name evidence="2" type="ORF">ACFP4F_22010</name>
</gene>
<reference evidence="3" key="1">
    <citation type="journal article" date="2019" name="Int. J. Syst. Evol. Microbiol.">
        <title>The Global Catalogue of Microorganisms (GCM) 10K type strain sequencing project: providing services to taxonomists for standard genome sequencing and annotation.</title>
        <authorList>
            <consortium name="The Broad Institute Genomics Platform"/>
            <consortium name="The Broad Institute Genome Sequencing Center for Infectious Disease"/>
            <person name="Wu L."/>
            <person name="Ma J."/>
        </authorList>
    </citation>
    <scope>NUCLEOTIDE SEQUENCE [LARGE SCALE GENOMIC DNA]</scope>
    <source>
        <strain evidence="3">CGMCC 1.15180</strain>
    </source>
</reference>
<evidence type="ECO:0000313" key="3">
    <source>
        <dbReference type="Proteomes" id="UP001596139"/>
    </source>
</evidence>
<proteinExistence type="predicted"/>
<evidence type="ECO:0000256" key="1">
    <source>
        <dbReference type="SAM" id="MobiDB-lite"/>
    </source>
</evidence>
<dbReference type="EMBL" id="JBHSPX010000007">
    <property type="protein sequence ID" value="MFC6065194.1"/>
    <property type="molecule type" value="Genomic_DNA"/>
</dbReference>
<feature type="region of interest" description="Disordered" evidence="1">
    <location>
        <begin position="1"/>
        <end position="43"/>
    </location>
</feature>
<keyword evidence="3" id="KW-1185">Reference proteome</keyword>
<protein>
    <submittedName>
        <fullName evidence="2">Uncharacterized protein</fullName>
    </submittedName>
</protein>
<accession>A0ABW1MN48</accession>
<comment type="caution">
    <text evidence="2">The sequence shown here is derived from an EMBL/GenBank/DDBJ whole genome shotgun (WGS) entry which is preliminary data.</text>
</comment>
<evidence type="ECO:0000313" key="2">
    <source>
        <dbReference type="EMBL" id="MFC6065194.1"/>
    </source>
</evidence>
<dbReference type="RefSeq" id="WP_245659655.1">
    <property type="nucleotide sequence ID" value="NZ_JBHSPX010000007.1"/>
</dbReference>